<dbReference type="Proteomes" id="UP000521872">
    <property type="component" value="Unassembled WGS sequence"/>
</dbReference>
<sequence length="159" mass="18513">MKLFFECGLNDPDEFRPFLACAIAEYARHTKKFYLTIVGNRKEYQRLKIFDFLLSSLEDVESTTLAISNVVYFNAMEERTGQCLFTKLRAVSYKSQYGLLEEELCDLKTFLMRRVRAGHPLSTIDFQVPENNQAEIFHALKEVPGLQITYVEHSKTKVR</sequence>
<evidence type="ECO:0000313" key="1">
    <source>
        <dbReference type="EMBL" id="KAF4616791.1"/>
    </source>
</evidence>
<keyword evidence="2" id="KW-1185">Reference proteome</keyword>
<evidence type="ECO:0000313" key="2">
    <source>
        <dbReference type="Proteomes" id="UP000521872"/>
    </source>
</evidence>
<dbReference type="AlphaFoldDB" id="A0A8H4QTX6"/>
<dbReference type="EMBL" id="JAACJL010000031">
    <property type="protein sequence ID" value="KAF4616791.1"/>
    <property type="molecule type" value="Genomic_DNA"/>
</dbReference>
<protein>
    <submittedName>
        <fullName evidence="1">Uncharacterized protein</fullName>
    </submittedName>
</protein>
<gene>
    <name evidence="1" type="ORF">D9613_008254</name>
</gene>
<comment type="caution">
    <text evidence="1">The sequence shown here is derived from an EMBL/GenBank/DDBJ whole genome shotgun (WGS) entry which is preliminary data.</text>
</comment>
<accession>A0A8H4QTX6</accession>
<name>A0A8H4QTX6_9AGAR</name>
<proteinExistence type="predicted"/>
<reference evidence="1 2" key="1">
    <citation type="submission" date="2019-12" db="EMBL/GenBank/DDBJ databases">
        <authorList>
            <person name="Floudas D."/>
            <person name="Bentzer J."/>
            <person name="Ahren D."/>
            <person name="Johansson T."/>
            <person name="Persson P."/>
            <person name="Tunlid A."/>
        </authorList>
    </citation>
    <scope>NUCLEOTIDE SEQUENCE [LARGE SCALE GENOMIC DNA]</scope>
    <source>
        <strain evidence="1 2">CBS 102.39</strain>
    </source>
</reference>
<organism evidence="1 2">
    <name type="scientific">Agrocybe pediades</name>
    <dbReference type="NCBI Taxonomy" id="84607"/>
    <lineage>
        <taxon>Eukaryota</taxon>
        <taxon>Fungi</taxon>
        <taxon>Dikarya</taxon>
        <taxon>Basidiomycota</taxon>
        <taxon>Agaricomycotina</taxon>
        <taxon>Agaricomycetes</taxon>
        <taxon>Agaricomycetidae</taxon>
        <taxon>Agaricales</taxon>
        <taxon>Agaricineae</taxon>
        <taxon>Strophariaceae</taxon>
        <taxon>Agrocybe</taxon>
    </lineage>
</organism>